<feature type="non-terminal residue" evidence="7">
    <location>
        <position position="423"/>
    </location>
</feature>
<dbReference type="PANTHER" id="PTHR33284:SF1">
    <property type="entry name" value="RIBOSOMAL PROTEIN L25_GLN-TRNA SYNTHETASE, ANTI-CODON-BINDING DOMAIN-CONTAINING PROTEIN"/>
    <property type="match status" value="1"/>
</dbReference>
<keyword evidence="8" id="KW-1185">Reference proteome</keyword>
<evidence type="ECO:0000313" key="7">
    <source>
        <dbReference type="EMBL" id="EPB65585.1"/>
    </source>
</evidence>
<dbReference type="GO" id="GO:0022625">
    <property type="term" value="C:cytosolic large ribosomal subunit"/>
    <property type="evidence" value="ECO:0007669"/>
    <property type="project" value="TreeGrafter"/>
</dbReference>
<keyword evidence="4" id="KW-0687">Ribonucleoprotein</keyword>
<dbReference type="InterPro" id="IPR020056">
    <property type="entry name" value="Rbsml_bL25/Gln-tRNA_synth_N"/>
</dbReference>
<evidence type="ECO:0000256" key="3">
    <source>
        <dbReference type="ARBA" id="ARBA00022980"/>
    </source>
</evidence>
<dbReference type="AlphaFoldDB" id="A0A0D6L3R5"/>
<feature type="region of interest" description="Disordered" evidence="5">
    <location>
        <begin position="401"/>
        <end position="423"/>
    </location>
</feature>
<dbReference type="InterPro" id="IPR036397">
    <property type="entry name" value="RNaseH_sf"/>
</dbReference>
<evidence type="ECO:0000256" key="2">
    <source>
        <dbReference type="ARBA" id="ARBA00022884"/>
    </source>
</evidence>
<dbReference type="CDD" id="cd00495">
    <property type="entry name" value="Ribosomal_L25_TL5_CTC"/>
    <property type="match status" value="1"/>
</dbReference>
<dbReference type="Pfam" id="PF00929">
    <property type="entry name" value="RNase_T"/>
    <property type="match status" value="1"/>
</dbReference>
<dbReference type="HAMAP" id="MF_01334">
    <property type="entry name" value="Ribosomal_bL25_CTC"/>
    <property type="match status" value="1"/>
</dbReference>
<accession>A0A0D6L3R5</accession>
<dbReference type="InterPro" id="IPR037121">
    <property type="entry name" value="Ribosomal_bL25_C"/>
</dbReference>
<dbReference type="Gene3D" id="2.170.120.20">
    <property type="entry name" value="Ribosomal protein L25, beta domain"/>
    <property type="match status" value="1"/>
</dbReference>
<dbReference type="InterPro" id="IPR029751">
    <property type="entry name" value="Ribosomal_L25_dom"/>
</dbReference>
<dbReference type="InterPro" id="IPR020057">
    <property type="entry name" value="Ribosomal_bL25_b-dom"/>
</dbReference>
<evidence type="ECO:0000313" key="8">
    <source>
        <dbReference type="Proteomes" id="UP000054495"/>
    </source>
</evidence>
<dbReference type="InterPro" id="IPR020930">
    <property type="entry name" value="Ribosomal_uL5_bac-type"/>
</dbReference>
<dbReference type="CDD" id="cd06127">
    <property type="entry name" value="DEDDh"/>
    <property type="match status" value="1"/>
</dbReference>
<evidence type="ECO:0000256" key="5">
    <source>
        <dbReference type="SAM" id="MobiDB-lite"/>
    </source>
</evidence>
<dbReference type="SUPFAM" id="SSF53098">
    <property type="entry name" value="Ribonuclease H-like"/>
    <property type="match status" value="1"/>
</dbReference>
<dbReference type="InterPro" id="IPR013520">
    <property type="entry name" value="Ribonucl_H"/>
</dbReference>
<evidence type="ECO:0000256" key="1">
    <source>
        <dbReference type="ARBA" id="ARBA00022730"/>
    </source>
</evidence>
<dbReference type="NCBIfam" id="TIGR00731">
    <property type="entry name" value="bL25_bact_ctc"/>
    <property type="match status" value="1"/>
</dbReference>
<dbReference type="InterPro" id="IPR011035">
    <property type="entry name" value="Ribosomal_bL25/Gln-tRNA_synth"/>
</dbReference>
<gene>
    <name evidence="7" type="ORF">ANCCEY_15349</name>
</gene>
<proteinExistence type="inferred from homology"/>
<name>A0A0D6L3R5_9BILA</name>
<dbReference type="Pfam" id="PF01386">
    <property type="entry name" value="Ribosomal_L25p"/>
    <property type="match status" value="1"/>
</dbReference>
<dbReference type="SMART" id="SM00479">
    <property type="entry name" value="EXOIII"/>
    <property type="match status" value="1"/>
</dbReference>
<sequence>MKTAQLSGSVRANVGKKDAATLRREGRVPGVLYGTGEQTHFSVKRIDIEKIVFSPDVYNIELDIDGKKANAIIRELQQHPVKDTVQHVDFLEVTDQKPVKIGLPVRLEGSSRGVMAGGKLMQVFRKLNVVGLAKDLPEAIVLNIAPLRIGHSIRIKDVQLPGSSQNPRFMYLIFDTETTGLPKDWNAPITDTDNWPRVVQIAWQLHDSMGQVIEHKDFLIKPEGYDIPYDAERIHGISTELAEKHGESLESVLKEFNNALGKATFVVGQNIGFDINVLGCEFVRCNQETPMTSMPVLDTCTEVTAELCKLPGGRGGRYKLPTLTELHQFLFGERFAEAHNATADVEATTRCFFELIRTEIFTEEQLQQGGSYIQDFKAFNPKPIGFIGLKHLNLKAESEKLKTKEDTSISQETIDENRKRLTD</sequence>
<organism evidence="7 8">
    <name type="scientific">Ancylostoma ceylanicum</name>
    <dbReference type="NCBI Taxonomy" id="53326"/>
    <lineage>
        <taxon>Eukaryota</taxon>
        <taxon>Metazoa</taxon>
        <taxon>Ecdysozoa</taxon>
        <taxon>Nematoda</taxon>
        <taxon>Chromadorea</taxon>
        <taxon>Rhabditida</taxon>
        <taxon>Rhabditina</taxon>
        <taxon>Rhabditomorpha</taxon>
        <taxon>Strongyloidea</taxon>
        <taxon>Ancylostomatidae</taxon>
        <taxon>Ancylostomatinae</taxon>
        <taxon>Ancylostoma</taxon>
    </lineage>
</organism>
<dbReference type="Gene3D" id="3.30.420.10">
    <property type="entry name" value="Ribonuclease H-like superfamily/Ribonuclease H"/>
    <property type="match status" value="1"/>
</dbReference>
<dbReference type="Pfam" id="PF14693">
    <property type="entry name" value="Ribosomal_TL5_C"/>
    <property type="match status" value="1"/>
</dbReference>
<keyword evidence="3 7" id="KW-0689">Ribosomal protein</keyword>
<dbReference type="GO" id="GO:0006412">
    <property type="term" value="P:translation"/>
    <property type="evidence" value="ECO:0007669"/>
    <property type="project" value="InterPro"/>
</dbReference>
<keyword evidence="1" id="KW-0699">rRNA-binding</keyword>
<feature type="domain" description="Exonuclease" evidence="6">
    <location>
        <begin position="170"/>
        <end position="361"/>
    </location>
</feature>
<evidence type="ECO:0000259" key="6">
    <source>
        <dbReference type="SMART" id="SM00479"/>
    </source>
</evidence>
<dbReference type="Proteomes" id="UP000054495">
    <property type="component" value="Unassembled WGS sequence"/>
</dbReference>
<dbReference type="PANTHER" id="PTHR33284">
    <property type="entry name" value="RIBOSOMAL PROTEIN L25/GLN-TRNA SYNTHETASE, ANTI-CODON-BINDING DOMAIN-CONTAINING PROTEIN"/>
    <property type="match status" value="1"/>
</dbReference>
<keyword evidence="2" id="KW-0694">RNA-binding</keyword>
<dbReference type="Gene3D" id="2.40.240.10">
    <property type="entry name" value="Ribosomal Protein L25, Chain P"/>
    <property type="match status" value="1"/>
</dbReference>
<dbReference type="InterPro" id="IPR001021">
    <property type="entry name" value="Ribosomal_bL25_long"/>
</dbReference>
<evidence type="ECO:0000256" key="4">
    <source>
        <dbReference type="ARBA" id="ARBA00023274"/>
    </source>
</evidence>
<dbReference type="EMBL" id="KE127708">
    <property type="protein sequence ID" value="EPB65585.1"/>
    <property type="molecule type" value="Genomic_DNA"/>
</dbReference>
<dbReference type="GO" id="GO:0008097">
    <property type="term" value="F:5S rRNA binding"/>
    <property type="evidence" value="ECO:0007669"/>
    <property type="project" value="InterPro"/>
</dbReference>
<dbReference type="GO" id="GO:0003735">
    <property type="term" value="F:structural constituent of ribosome"/>
    <property type="evidence" value="ECO:0007669"/>
    <property type="project" value="InterPro"/>
</dbReference>
<dbReference type="SUPFAM" id="SSF50715">
    <property type="entry name" value="Ribosomal protein L25-like"/>
    <property type="match status" value="1"/>
</dbReference>
<dbReference type="InterPro" id="IPR012337">
    <property type="entry name" value="RNaseH-like_sf"/>
</dbReference>
<reference evidence="7 8" key="1">
    <citation type="submission" date="2013-05" db="EMBL/GenBank/DDBJ databases">
        <title>Draft genome of the parasitic nematode Anyclostoma ceylanicum.</title>
        <authorList>
            <person name="Mitreva M."/>
        </authorList>
    </citation>
    <scope>NUCLEOTIDE SEQUENCE [LARGE SCALE GENOMIC DNA]</scope>
</reference>
<protein>
    <submittedName>
        <fullName evidence="7">Ribosomal protein L25, Ctc-form</fullName>
    </submittedName>
</protein>